<dbReference type="RefSeq" id="WP_096672176.1">
    <property type="nucleotide sequence ID" value="NZ_OANS01000001.1"/>
</dbReference>
<name>A0A240DYP5_9BURK</name>
<dbReference type="OrthoDB" id="8910960at2"/>
<keyword evidence="2" id="KW-1185">Reference proteome</keyword>
<protein>
    <submittedName>
        <fullName evidence="1">Uncharacterized protein</fullName>
    </submittedName>
</protein>
<dbReference type="AlphaFoldDB" id="A0A240DYP5"/>
<sequence length="62" mass="6617">MTQSKVPCCGSGVCIVNDQGECWCGQVWDGSKMVAPPLRSATALDTTIETTVANNDSQEQVR</sequence>
<dbReference type="EMBL" id="OANS01000001">
    <property type="protein sequence ID" value="SNX28087.1"/>
    <property type="molecule type" value="Genomic_DNA"/>
</dbReference>
<evidence type="ECO:0000313" key="1">
    <source>
        <dbReference type="EMBL" id="SNX28087.1"/>
    </source>
</evidence>
<reference evidence="2" key="1">
    <citation type="submission" date="2017-08" db="EMBL/GenBank/DDBJ databases">
        <authorList>
            <person name="Varghese N."/>
            <person name="Submissions S."/>
        </authorList>
    </citation>
    <scope>NUCLEOTIDE SEQUENCE [LARGE SCALE GENOMIC DNA]</scope>
    <source>
        <strain evidence="2">AP-Melu-1000-B4</strain>
    </source>
</reference>
<evidence type="ECO:0000313" key="2">
    <source>
        <dbReference type="Proteomes" id="UP000218069"/>
    </source>
</evidence>
<proteinExistence type="predicted"/>
<organism evidence="1 2">
    <name type="scientific">Polynucleobacter meluiroseus</name>
    <dbReference type="NCBI Taxonomy" id="1938814"/>
    <lineage>
        <taxon>Bacteria</taxon>
        <taxon>Pseudomonadati</taxon>
        <taxon>Pseudomonadota</taxon>
        <taxon>Betaproteobacteria</taxon>
        <taxon>Burkholderiales</taxon>
        <taxon>Burkholderiaceae</taxon>
        <taxon>Polynucleobacter</taxon>
    </lineage>
</organism>
<accession>A0A240DYP5</accession>
<gene>
    <name evidence="1" type="ORF">SAMN06295945_0407</name>
</gene>
<dbReference type="Proteomes" id="UP000218069">
    <property type="component" value="Unassembled WGS sequence"/>
</dbReference>